<evidence type="ECO:0000256" key="1">
    <source>
        <dbReference type="ARBA" id="ARBA00009998"/>
    </source>
</evidence>
<dbReference type="KEGG" id="kol:Kole_1541"/>
<name>C5CEQ1_KOSOT</name>
<dbReference type="GO" id="GO:0006308">
    <property type="term" value="P:DNA catabolic process"/>
    <property type="evidence" value="ECO:0007669"/>
    <property type="project" value="InterPro"/>
</dbReference>
<dbReference type="STRING" id="521045.Kole_1541"/>
<dbReference type="SUPFAM" id="SSF116842">
    <property type="entry name" value="XseB-like"/>
    <property type="match status" value="1"/>
</dbReference>
<proteinExistence type="inferred from homology"/>
<dbReference type="GO" id="GO:0009318">
    <property type="term" value="C:exodeoxyribonuclease VII complex"/>
    <property type="evidence" value="ECO:0007669"/>
    <property type="project" value="InterPro"/>
</dbReference>
<evidence type="ECO:0000313" key="6">
    <source>
        <dbReference type="EMBL" id="ACR80231.1"/>
    </source>
</evidence>
<evidence type="ECO:0000256" key="2">
    <source>
        <dbReference type="ARBA" id="ARBA00022490"/>
    </source>
</evidence>
<keyword evidence="7" id="KW-1185">Reference proteome</keyword>
<sequence>MLPQDINELDLKGFKDFLETLTEEEMKELRFSEAMLLVEKISDLFDSMRDEIDIEDAIELYERGMELLMLCREKLAVVQNKKAEIDKKYHDLMNG</sequence>
<dbReference type="Gene3D" id="1.10.287.1040">
    <property type="entry name" value="Exonuclease VII, small subunit"/>
    <property type="match status" value="1"/>
</dbReference>
<protein>
    <submittedName>
        <fullName evidence="6">Exonuclease VII small subunit</fullName>
    </submittedName>
</protein>
<evidence type="ECO:0000256" key="3">
    <source>
        <dbReference type="ARBA" id="ARBA00022722"/>
    </source>
</evidence>
<dbReference type="GO" id="GO:0008855">
    <property type="term" value="F:exodeoxyribonuclease VII activity"/>
    <property type="evidence" value="ECO:0007669"/>
    <property type="project" value="InterPro"/>
</dbReference>
<dbReference type="AlphaFoldDB" id="C5CEQ1"/>
<organism evidence="6 7">
    <name type="scientific">Kosmotoga olearia (strain ATCC BAA-1733 / DSM 21960 / TBF 19.5.1)</name>
    <dbReference type="NCBI Taxonomy" id="521045"/>
    <lineage>
        <taxon>Bacteria</taxon>
        <taxon>Thermotogati</taxon>
        <taxon>Thermotogota</taxon>
        <taxon>Thermotogae</taxon>
        <taxon>Kosmotogales</taxon>
        <taxon>Kosmotogaceae</taxon>
        <taxon>Kosmotoga</taxon>
    </lineage>
</organism>
<dbReference type="Pfam" id="PF02609">
    <property type="entry name" value="Exonuc_VII_S"/>
    <property type="match status" value="1"/>
</dbReference>
<reference evidence="6 7" key="1">
    <citation type="submission" date="2009-06" db="EMBL/GenBank/DDBJ databases">
        <title>Complete sequence of Thermotogales bacterium TBF 19.5.1.</title>
        <authorList>
            <consortium name="US DOE Joint Genome Institute"/>
            <person name="Lucas S."/>
            <person name="Copeland A."/>
            <person name="Lapidus A."/>
            <person name="Glavina del Rio T."/>
            <person name="Tice H."/>
            <person name="Bruce D."/>
            <person name="Goodwin L."/>
            <person name="Pitluck S."/>
            <person name="Chertkov O."/>
            <person name="Brettin T."/>
            <person name="Detter J.C."/>
            <person name="Han C."/>
            <person name="Schmutz J."/>
            <person name="Larimer F."/>
            <person name="Land M."/>
            <person name="Hauser L."/>
            <person name="Kyrpides N."/>
            <person name="Ovchinnikova G."/>
            <person name="Noll K."/>
        </authorList>
    </citation>
    <scope>NUCLEOTIDE SEQUENCE [LARGE SCALE GENOMIC DNA]</scope>
    <source>
        <strain evidence="7">ATCC BAA-1733 / DSM 21960 / TBF 19.5.1</strain>
    </source>
</reference>
<evidence type="ECO:0000256" key="4">
    <source>
        <dbReference type="ARBA" id="ARBA00022801"/>
    </source>
</evidence>
<dbReference type="InterPro" id="IPR037004">
    <property type="entry name" value="Exonuc_VII_ssu_sf"/>
</dbReference>
<keyword evidence="4" id="KW-0378">Hydrolase</keyword>
<dbReference type="RefSeq" id="WP_015868876.1">
    <property type="nucleotide sequence ID" value="NC_012785.1"/>
</dbReference>
<keyword evidence="3" id="KW-0540">Nuclease</keyword>
<accession>C5CEQ1</accession>
<reference evidence="6 7" key="2">
    <citation type="journal article" date="2011" name="J. Bacteriol.">
        <title>Genome Sequence of Kosmotoga olearia Strain TBF 19.5.1, a Thermophilic Bacterium with a Wide Growth Temperature Range, Isolated from the Troll B Oil Platform in the North Sea.</title>
        <authorList>
            <person name="Swithers K.S."/>
            <person name="Dipippo J.L."/>
            <person name="Bruce D.C."/>
            <person name="Detter C."/>
            <person name="Tapia R."/>
            <person name="Han S."/>
            <person name="Goodwin L.A."/>
            <person name="Han J."/>
            <person name="Woyke T."/>
            <person name="Pitluck S."/>
            <person name="Pennacchio L."/>
            <person name="Nolan M."/>
            <person name="Mikhailova N."/>
            <person name="Land M.L."/>
            <person name="Nesbo C.L."/>
            <person name="Gogarten J.P."/>
            <person name="Noll K.M."/>
        </authorList>
    </citation>
    <scope>NUCLEOTIDE SEQUENCE [LARGE SCALE GENOMIC DNA]</scope>
    <source>
        <strain evidence="7">ATCC BAA-1733 / DSM 21960 / TBF 19.5.1</strain>
    </source>
</reference>
<keyword evidence="5 6" id="KW-0269">Exonuclease</keyword>
<comment type="similarity">
    <text evidence="1">Belongs to the XseB family.</text>
</comment>
<dbReference type="Proteomes" id="UP000002382">
    <property type="component" value="Chromosome"/>
</dbReference>
<dbReference type="InterPro" id="IPR003761">
    <property type="entry name" value="Exonuc_VII_S"/>
</dbReference>
<dbReference type="OrthoDB" id="49268at2"/>
<keyword evidence="2" id="KW-0963">Cytoplasm</keyword>
<dbReference type="HOGENOM" id="CLU_173972_0_0_0"/>
<gene>
    <name evidence="6" type="ordered locus">Kole_1541</name>
</gene>
<evidence type="ECO:0000313" key="7">
    <source>
        <dbReference type="Proteomes" id="UP000002382"/>
    </source>
</evidence>
<dbReference type="EMBL" id="CP001634">
    <property type="protein sequence ID" value="ACR80231.1"/>
    <property type="molecule type" value="Genomic_DNA"/>
</dbReference>
<evidence type="ECO:0000256" key="5">
    <source>
        <dbReference type="ARBA" id="ARBA00022839"/>
    </source>
</evidence>